<dbReference type="SMART" id="SM00490">
    <property type="entry name" value="HELICc"/>
    <property type="match status" value="1"/>
</dbReference>
<name>A0A8E0RRW1_9TREM</name>
<dbReference type="InterPro" id="IPR001650">
    <property type="entry name" value="Helicase_C-like"/>
</dbReference>
<evidence type="ECO:0000256" key="5">
    <source>
        <dbReference type="ARBA" id="ARBA00022884"/>
    </source>
</evidence>
<gene>
    <name evidence="12" type="ORF">FBUS_01149</name>
</gene>
<evidence type="ECO:0000259" key="9">
    <source>
        <dbReference type="PROSITE" id="PS51192"/>
    </source>
</evidence>
<evidence type="ECO:0000256" key="4">
    <source>
        <dbReference type="ARBA" id="ARBA00022840"/>
    </source>
</evidence>
<dbReference type="InterPro" id="IPR000629">
    <property type="entry name" value="RNA-helicase_DEAD-box_CS"/>
</dbReference>
<comment type="domain">
    <text evidence="8">The Q motif is unique to and characteristic of the DEAD box family of RNA helicases and controls ATP binding and hydrolysis.</text>
</comment>
<dbReference type="InterPro" id="IPR027417">
    <property type="entry name" value="P-loop_NTPase"/>
</dbReference>
<evidence type="ECO:0000313" key="12">
    <source>
        <dbReference type="EMBL" id="KAA0186001.1"/>
    </source>
</evidence>
<dbReference type="AlphaFoldDB" id="A0A8E0RRW1"/>
<dbReference type="SUPFAM" id="SSF52540">
    <property type="entry name" value="P-loop containing nucleoside triphosphate hydrolases"/>
    <property type="match status" value="2"/>
</dbReference>
<keyword evidence="2 7" id="KW-0378">Hydrolase</keyword>
<accession>A0A8E0RRW1</accession>
<keyword evidence="1 7" id="KW-0547">Nucleotide-binding</keyword>
<dbReference type="InterPro" id="IPR014014">
    <property type="entry name" value="RNA_helicase_DEAD_Q_motif"/>
</dbReference>
<dbReference type="GO" id="GO:0005524">
    <property type="term" value="F:ATP binding"/>
    <property type="evidence" value="ECO:0007669"/>
    <property type="project" value="UniProtKB-UniRule"/>
</dbReference>
<dbReference type="GO" id="GO:0016787">
    <property type="term" value="F:hydrolase activity"/>
    <property type="evidence" value="ECO:0007669"/>
    <property type="project" value="UniProtKB-KW"/>
</dbReference>
<comment type="caution">
    <text evidence="12">The sequence shown here is derived from an EMBL/GenBank/DDBJ whole genome shotgun (WGS) entry which is preliminary data.</text>
</comment>
<protein>
    <recommendedName>
        <fullName evidence="8">ATP-dependent RNA helicase</fullName>
        <ecNumber evidence="8">3.6.4.13</ecNumber>
    </recommendedName>
</protein>
<proteinExistence type="inferred from homology"/>
<dbReference type="InterPro" id="IPR011545">
    <property type="entry name" value="DEAD/DEAH_box_helicase_dom"/>
</dbReference>
<evidence type="ECO:0000256" key="1">
    <source>
        <dbReference type="ARBA" id="ARBA00022741"/>
    </source>
</evidence>
<keyword evidence="3 7" id="KW-0347">Helicase</keyword>
<comment type="catalytic activity">
    <reaction evidence="8">
        <text>ATP + H2O = ADP + phosphate + H(+)</text>
        <dbReference type="Rhea" id="RHEA:13065"/>
        <dbReference type="ChEBI" id="CHEBI:15377"/>
        <dbReference type="ChEBI" id="CHEBI:15378"/>
        <dbReference type="ChEBI" id="CHEBI:30616"/>
        <dbReference type="ChEBI" id="CHEBI:43474"/>
        <dbReference type="ChEBI" id="CHEBI:456216"/>
        <dbReference type="EC" id="3.6.4.13"/>
    </reaction>
</comment>
<evidence type="ECO:0000259" key="10">
    <source>
        <dbReference type="PROSITE" id="PS51194"/>
    </source>
</evidence>
<evidence type="ECO:0000259" key="11">
    <source>
        <dbReference type="PROSITE" id="PS51195"/>
    </source>
</evidence>
<keyword evidence="5 8" id="KW-0694">RNA-binding</keyword>
<dbReference type="PROSITE" id="PS51195">
    <property type="entry name" value="Q_MOTIF"/>
    <property type="match status" value="1"/>
</dbReference>
<dbReference type="InterPro" id="IPR014001">
    <property type="entry name" value="Helicase_ATP-bd"/>
</dbReference>
<evidence type="ECO:0000313" key="13">
    <source>
        <dbReference type="Proteomes" id="UP000728185"/>
    </source>
</evidence>
<dbReference type="PROSITE" id="PS51194">
    <property type="entry name" value="HELICASE_CTER"/>
    <property type="match status" value="1"/>
</dbReference>
<evidence type="ECO:0000256" key="3">
    <source>
        <dbReference type="ARBA" id="ARBA00022806"/>
    </source>
</evidence>
<dbReference type="GO" id="GO:0003723">
    <property type="term" value="F:RNA binding"/>
    <property type="evidence" value="ECO:0007669"/>
    <property type="project" value="UniProtKB-UniRule"/>
</dbReference>
<dbReference type="OrthoDB" id="4310724at2759"/>
<evidence type="ECO:0000256" key="7">
    <source>
        <dbReference type="RuleBase" id="RU000492"/>
    </source>
</evidence>
<dbReference type="Pfam" id="PF00270">
    <property type="entry name" value="DEAD"/>
    <property type="match status" value="2"/>
</dbReference>
<dbReference type="GO" id="GO:0003724">
    <property type="term" value="F:RNA helicase activity"/>
    <property type="evidence" value="ECO:0007669"/>
    <property type="project" value="UniProtKB-EC"/>
</dbReference>
<dbReference type="SMART" id="SM00487">
    <property type="entry name" value="DEXDc"/>
    <property type="match status" value="1"/>
</dbReference>
<dbReference type="EMBL" id="LUCM01010038">
    <property type="protein sequence ID" value="KAA0186001.1"/>
    <property type="molecule type" value="Genomic_DNA"/>
</dbReference>
<reference evidence="12" key="1">
    <citation type="submission" date="2019-05" db="EMBL/GenBank/DDBJ databases">
        <title>Annotation for the trematode Fasciolopsis buski.</title>
        <authorList>
            <person name="Choi Y.-J."/>
        </authorList>
    </citation>
    <scope>NUCLEOTIDE SEQUENCE</scope>
    <source>
        <strain evidence="12">HT</strain>
        <tissue evidence="12">Whole worm</tissue>
    </source>
</reference>
<feature type="short sequence motif" description="Q motif" evidence="6">
    <location>
        <begin position="25"/>
        <end position="53"/>
    </location>
</feature>
<dbReference type="CDD" id="cd18787">
    <property type="entry name" value="SF2_C_DEAD"/>
    <property type="match status" value="1"/>
</dbReference>
<dbReference type="PANTHER" id="PTHR24031">
    <property type="entry name" value="RNA HELICASE"/>
    <property type="match status" value="1"/>
</dbReference>
<evidence type="ECO:0000256" key="2">
    <source>
        <dbReference type="ARBA" id="ARBA00022801"/>
    </source>
</evidence>
<feature type="domain" description="Helicase C-terminal" evidence="10">
    <location>
        <begin position="445"/>
        <end position="617"/>
    </location>
</feature>
<organism evidence="12 13">
    <name type="scientific">Fasciolopsis buskii</name>
    <dbReference type="NCBI Taxonomy" id="27845"/>
    <lineage>
        <taxon>Eukaryota</taxon>
        <taxon>Metazoa</taxon>
        <taxon>Spiralia</taxon>
        <taxon>Lophotrochozoa</taxon>
        <taxon>Platyhelminthes</taxon>
        <taxon>Trematoda</taxon>
        <taxon>Digenea</taxon>
        <taxon>Plagiorchiida</taxon>
        <taxon>Echinostomata</taxon>
        <taxon>Echinostomatoidea</taxon>
        <taxon>Fasciolidae</taxon>
        <taxon>Fasciolopsis</taxon>
    </lineage>
</organism>
<dbReference type="PROSITE" id="PS51192">
    <property type="entry name" value="HELICASE_ATP_BIND_1"/>
    <property type="match status" value="1"/>
</dbReference>
<evidence type="ECO:0000256" key="6">
    <source>
        <dbReference type="PROSITE-ProRule" id="PRU00552"/>
    </source>
</evidence>
<keyword evidence="4 7" id="KW-0067">ATP-binding</keyword>
<dbReference type="EC" id="3.6.4.13" evidence="8"/>
<feature type="domain" description="Helicase ATP-binding" evidence="9">
    <location>
        <begin position="57"/>
        <end position="342"/>
    </location>
</feature>
<dbReference type="PROSITE" id="PS00039">
    <property type="entry name" value="DEAD_ATP_HELICASE"/>
    <property type="match status" value="1"/>
</dbReference>
<dbReference type="Pfam" id="PF00271">
    <property type="entry name" value="Helicase_C"/>
    <property type="match status" value="1"/>
</dbReference>
<comment type="function">
    <text evidence="8">RNA helicase.</text>
</comment>
<sequence>MYIFVYSSTPGCMLFMEHTEESIEEVWRRLFVPDNLIQALIKASFLRPTPIQSCVLPAAIRDHSDILGSAPTGSGKTLAFAIPLLTRVMELRLREQNTVISPTETVDVSMRTSMTEKDRETGKTSSKKRLSSGAHFDLSFTQSHYLNLATIEELDADTGEVKAIHSLVDQTIADTKVTKSIEGGAEPKEPQIDRVYALVLLPTRELALQVCHHLRMFSEFVEPRIRIEAIVGGISLQKQARLLSYKPHVIVATPGRLWQFIQQVSPFCVVSLLEDEPHLRTLRSANFLVVDEADRLMESNHFEDLRELFTWLSANSSCSSTKVDRSRLNKRRQIAVFSATLTFVHRGALKPGSGAKRKPFKNREGLTRELKLNALRNLFGLSPRAKVFDLSSKTIPSNDPESDALVEVQDNPGSVAPPDGLHEYRFLCTDQPSKDMRLFWFLAFGRHQAVVEGRSPANQRCLIFINSKSGVRRLAGVMRQLMQGNTFGVSGHPQPRSVNVLHADMLQKHRLRALERFQADPNGILLASDVAARGLDLASEENTESSNGVAWVIHFDVPHTAELYIHRRGRTARAYRTGTSVLLICPDEIPLWKRLALNLKLVDPDLPDFPTEPTQFQLTACEKLVEMARKLDLTEHTESRKRANNDWFAQAAKSADILLESDENGHSDDE</sequence>
<comment type="similarity">
    <text evidence="7">Belongs to the DEAD box helicase family.</text>
</comment>
<feature type="domain" description="DEAD-box RNA helicase Q" evidence="11">
    <location>
        <begin position="25"/>
        <end position="53"/>
    </location>
</feature>
<dbReference type="Proteomes" id="UP000728185">
    <property type="component" value="Unassembled WGS sequence"/>
</dbReference>
<keyword evidence="13" id="KW-1185">Reference proteome</keyword>
<dbReference type="Gene3D" id="3.40.50.300">
    <property type="entry name" value="P-loop containing nucleotide triphosphate hydrolases"/>
    <property type="match status" value="2"/>
</dbReference>
<evidence type="ECO:0000256" key="8">
    <source>
        <dbReference type="RuleBase" id="RU365068"/>
    </source>
</evidence>